<name>A0ABD2YJP7_9GENT</name>
<reference evidence="1 2" key="1">
    <citation type="submission" date="2024-11" db="EMBL/GenBank/DDBJ databases">
        <title>A near-complete genome assembly of Cinchona calisaya.</title>
        <authorList>
            <person name="Lian D.C."/>
            <person name="Zhao X.W."/>
            <person name="Wei L."/>
        </authorList>
    </citation>
    <scope>NUCLEOTIDE SEQUENCE [LARGE SCALE GENOMIC DNA]</scope>
    <source>
        <tissue evidence="1">Nenye</tissue>
    </source>
</reference>
<organism evidence="1 2">
    <name type="scientific">Cinchona calisaya</name>
    <dbReference type="NCBI Taxonomy" id="153742"/>
    <lineage>
        <taxon>Eukaryota</taxon>
        <taxon>Viridiplantae</taxon>
        <taxon>Streptophyta</taxon>
        <taxon>Embryophyta</taxon>
        <taxon>Tracheophyta</taxon>
        <taxon>Spermatophyta</taxon>
        <taxon>Magnoliopsida</taxon>
        <taxon>eudicotyledons</taxon>
        <taxon>Gunneridae</taxon>
        <taxon>Pentapetalae</taxon>
        <taxon>asterids</taxon>
        <taxon>lamiids</taxon>
        <taxon>Gentianales</taxon>
        <taxon>Rubiaceae</taxon>
        <taxon>Cinchonoideae</taxon>
        <taxon>Cinchoneae</taxon>
        <taxon>Cinchona</taxon>
    </lineage>
</organism>
<evidence type="ECO:0000313" key="2">
    <source>
        <dbReference type="Proteomes" id="UP001630127"/>
    </source>
</evidence>
<sequence>MTMFTIPNLNFEDDGSLVPLFVRKNGDLVMVENHAKLWSFNPKDKSILDIQFPQQDRYFKGFMHVGSLASVCANTCMSLRSVQEEKICWIDENTLVDE</sequence>
<dbReference type="EMBL" id="JBJUIK010000013">
    <property type="protein sequence ID" value="KAL3507606.1"/>
    <property type="molecule type" value="Genomic_DNA"/>
</dbReference>
<comment type="caution">
    <text evidence="1">The sequence shown here is derived from an EMBL/GenBank/DDBJ whole genome shotgun (WGS) entry which is preliminary data.</text>
</comment>
<protein>
    <submittedName>
        <fullName evidence="1">Uncharacterized protein</fullName>
    </submittedName>
</protein>
<accession>A0ABD2YJP7</accession>
<proteinExistence type="predicted"/>
<keyword evidence="2" id="KW-1185">Reference proteome</keyword>
<evidence type="ECO:0000313" key="1">
    <source>
        <dbReference type="EMBL" id="KAL3507606.1"/>
    </source>
</evidence>
<dbReference type="AlphaFoldDB" id="A0ABD2YJP7"/>
<dbReference type="Proteomes" id="UP001630127">
    <property type="component" value="Unassembled WGS sequence"/>
</dbReference>
<gene>
    <name evidence="1" type="ORF">ACH5RR_032988</name>
</gene>